<accession>A0A1B6JUU3</accession>
<dbReference type="EMBL" id="GECU01004760">
    <property type="protein sequence ID" value="JAT02947.1"/>
    <property type="molecule type" value="Transcribed_RNA"/>
</dbReference>
<evidence type="ECO:0000313" key="1">
    <source>
        <dbReference type="EMBL" id="JAT02947.1"/>
    </source>
</evidence>
<reference evidence="1" key="1">
    <citation type="submission" date="2015-11" db="EMBL/GenBank/DDBJ databases">
        <title>De novo transcriptome assembly of four potential Pierce s Disease insect vectors from Arizona vineyards.</title>
        <authorList>
            <person name="Tassone E.E."/>
        </authorList>
    </citation>
    <scope>NUCLEOTIDE SEQUENCE</scope>
</reference>
<name>A0A1B6JUU3_9HEMI</name>
<sequence length="199" mass="23693">YQYRYVLYKIYNILPISNMQDIRKMNQKYYSKPDRQVQNEFILNFVTVETPKRKRPRYNLQEKQVTIKYFLNKQRNGVISRIPVCKKTFTDTLGVSKDRVQILCKKFLETGVTPVDKRGGDTRSQKFQGQKEAVKAFIESIKSVETHYMRGKNIQRKYLSSDLSISKLHNLYNDKAGENFQVNYEYFRSIFTSEYNIGF</sequence>
<dbReference type="AlphaFoldDB" id="A0A1B6JUU3"/>
<gene>
    <name evidence="1" type="ORF">g.2496</name>
</gene>
<proteinExistence type="predicted"/>
<dbReference type="PANTHER" id="PTHR10773:SF19">
    <property type="match status" value="1"/>
</dbReference>
<feature type="non-terminal residue" evidence="1">
    <location>
        <position position="1"/>
    </location>
</feature>
<dbReference type="PANTHER" id="PTHR10773">
    <property type="entry name" value="DNA-DIRECTED RNA POLYMERASES I, II, AND III SUBUNIT RPABC2"/>
    <property type="match status" value="1"/>
</dbReference>
<protein>
    <submittedName>
        <fullName evidence="1">Uncharacterized protein</fullName>
    </submittedName>
</protein>
<organism evidence="1">
    <name type="scientific">Homalodisca liturata</name>
    <dbReference type="NCBI Taxonomy" id="320908"/>
    <lineage>
        <taxon>Eukaryota</taxon>
        <taxon>Metazoa</taxon>
        <taxon>Ecdysozoa</taxon>
        <taxon>Arthropoda</taxon>
        <taxon>Hexapoda</taxon>
        <taxon>Insecta</taxon>
        <taxon>Pterygota</taxon>
        <taxon>Neoptera</taxon>
        <taxon>Paraneoptera</taxon>
        <taxon>Hemiptera</taxon>
        <taxon>Auchenorrhyncha</taxon>
        <taxon>Membracoidea</taxon>
        <taxon>Cicadellidae</taxon>
        <taxon>Cicadellinae</taxon>
        <taxon>Proconiini</taxon>
        <taxon>Homalodisca</taxon>
    </lineage>
</organism>
<feature type="non-terminal residue" evidence="1">
    <location>
        <position position="199"/>
    </location>
</feature>